<name>A0A0E9XQC9_ANGAN</name>
<accession>A0A0E9XQC9</accession>
<reference evidence="1" key="2">
    <citation type="journal article" date="2015" name="Fish Shellfish Immunol.">
        <title>Early steps in the European eel (Anguilla anguilla)-Vibrio vulnificus interaction in the gills: Role of the RtxA13 toxin.</title>
        <authorList>
            <person name="Callol A."/>
            <person name="Pajuelo D."/>
            <person name="Ebbesson L."/>
            <person name="Teles M."/>
            <person name="MacKenzie S."/>
            <person name="Amaro C."/>
        </authorList>
    </citation>
    <scope>NUCLEOTIDE SEQUENCE</scope>
</reference>
<sequence>MYCAWTGIFYYFYFFKAFSKTSLYV</sequence>
<proteinExistence type="predicted"/>
<dbReference type="EMBL" id="GBXM01003931">
    <property type="protein sequence ID" value="JAI04647.1"/>
    <property type="molecule type" value="Transcribed_RNA"/>
</dbReference>
<protein>
    <submittedName>
        <fullName evidence="1">Uncharacterized protein</fullName>
    </submittedName>
</protein>
<reference evidence="1" key="1">
    <citation type="submission" date="2014-11" db="EMBL/GenBank/DDBJ databases">
        <authorList>
            <person name="Amaro Gonzalez C."/>
        </authorList>
    </citation>
    <scope>NUCLEOTIDE SEQUENCE</scope>
</reference>
<organism evidence="1">
    <name type="scientific">Anguilla anguilla</name>
    <name type="common">European freshwater eel</name>
    <name type="synonym">Muraena anguilla</name>
    <dbReference type="NCBI Taxonomy" id="7936"/>
    <lineage>
        <taxon>Eukaryota</taxon>
        <taxon>Metazoa</taxon>
        <taxon>Chordata</taxon>
        <taxon>Craniata</taxon>
        <taxon>Vertebrata</taxon>
        <taxon>Euteleostomi</taxon>
        <taxon>Actinopterygii</taxon>
        <taxon>Neopterygii</taxon>
        <taxon>Teleostei</taxon>
        <taxon>Anguilliformes</taxon>
        <taxon>Anguillidae</taxon>
        <taxon>Anguilla</taxon>
    </lineage>
</organism>
<evidence type="ECO:0000313" key="1">
    <source>
        <dbReference type="EMBL" id="JAI04647.1"/>
    </source>
</evidence>
<dbReference type="AlphaFoldDB" id="A0A0E9XQC9"/>